<accession>A0A437MN02</accession>
<dbReference type="SUPFAM" id="SSF55729">
    <property type="entry name" value="Acyl-CoA N-acyltransferases (Nat)"/>
    <property type="match status" value="2"/>
</dbReference>
<gene>
    <name evidence="4" type="ORF">EOD42_02590</name>
</gene>
<dbReference type="InterPro" id="IPR050832">
    <property type="entry name" value="Bact_Acetyltransf"/>
</dbReference>
<protein>
    <submittedName>
        <fullName evidence="4">GNAT family N-acetyltransferase</fullName>
    </submittedName>
</protein>
<name>A0A437MN02_9PROT</name>
<sequence>MQGPVVIIRAGLDADTAHYIRLIGDAWAEFPGVVFDVDAELPELRHLASWFEGQGGRVWLADGPDGVPLGMVGVRPHGSDQAWEICRMYVDKAARGTGVAHRLLDQAEAHAREQGAERLILWTDTRFMGAHKFYEKRGFVRQGAIRILDDLSKSLEFRYAKPLSGLVVDILDAAAATSAELRLAEILTACVEDGAAIPFLPPMPKHEAQAYWRRTSSEVAAGDRILLAAWYEGQITGAVQLRLAMPPSQQHRAEIEMLLVHPQAQRLGIGRHLLGRAEQSAERLGRRLLTLQTRTGDKAEAAYRALGWVEGGRIPGYALDAAGGSHDGLFLYRQLPG</sequence>
<keyword evidence="5" id="KW-1185">Reference proteome</keyword>
<dbReference type="CDD" id="cd04301">
    <property type="entry name" value="NAT_SF"/>
    <property type="match status" value="2"/>
</dbReference>
<dbReference type="PANTHER" id="PTHR43877">
    <property type="entry name" value="AMINOALKYLPHOSPHONATE N-ACETYLTRANSFERASE-RELATED-RELATED"/>
    <property type="match status" value="1"/>
</dbReference>
<evidence type="ECO:0000313" key="5">
    <source>
        <dbReference type="Proteomes" id="UP000282957"/>
    </source>
</evidence>
<evidence type="ECO:0000256" key="2">
    <source>
        <dbReference type="ARBA" id="ARBA00023315"/>
    </source>
</evidence>
<organism evidence="4 5">
    <name type="scientific">Rhodovarius crocodyli</name>
    <dbReference type="NCBI Taxonomy" id="1979269"/>
    <lineage>
        <taxon>Bacteria</taxon>
        <taxon>Pseudomonadati</taxon>
        <taxon>Pseudomonadota</taxon>
        <taxon>Alphaproteobacteria</taxon>
        <taxon>Acetobacterales</taxon>
        <taxon>Roseomonadaceae</taxon>
        <taxon>Rhodovarius</taxon>
    </lineage>
</organism>
<dbReference type="InterPro" id="IPR016181">
    <property type="entry name" value="Acyl_CoA_acyltransferase"/>
</dbReference>
<evidence type="ECO:0000259" key="3">
    <source>
        <dbReference type="PROSITE" id="PS51186"/>
    </source>
</evidence>
<dbReference type="PROSITE" id="PS51186">
    <property type="entry name" value="GNAT"/>
    <property type="match status" value="2"/>
</dbReference>
<dbReference type="Gene3D" id="3.40.630.30">
    <property type="match status" value="2"/>
</dbReference>
<dbReference type="PANTHER" id="PTHR43877:SF2">
    <property type="entry name" value="AMINOALKYLPHOSPHONATE N-ACETYLTRANSFERASE-RELATED"/>
    <property type="match status" value="1"/>
</dbReference>
<dbReference type="GO" id="GO:0016747">
    <property type="term" value="F:acyltransferase activity, transferring groups other than amino-acyl groups"/>
    <property type="evidence" value="ECO:0007669"/>
    <property type="project" value="InterPro"/>
</dbReference>
<dbReference type="InterPro" id="IPR000182">
    <property type="entry name" value="GNAT_dom"/>
</dbReference>
<comment type="caution">
    <text evidence="4">The sequence shown here is derived from an EMBL/GenBank/DDBJ whole genome shotgun (WGS) entry which is preliminary data.</text>
</comment>
<proteinExistence type="predicted"/>
<evidence type="ECO:0000313" key="4">
    <source>
        <dbReference type="EMBL" id="RVT99013.1"/>
    </source>
</evidence>
<reference evidence="4 5" key="1">
    <citation type="submission" date="2019-01" db="EMBL/GenBank/DDBJ databases">
        <authorList>
            <person name="Chen W.-M."/>
        </authorList>
    </citation>
    <scope>NUCLEOTIDE SEQUENCE [LARGE SCALE GENOMIC DNA]</scope>
    <source>
        <strain evidence="4 5">CCP-6</strain>
    </source>
</reference>
<evidence type="ECO:0000256" key="1">
    <source>
        <dbReference type="ARBA" id="ARBA00022679"/>
    </source>
</evidence>
<keyword evidence="2" id="KW-0012">Acyltransferase</keyword>
<dbReference type="EMBL" id="SACL01000001">
    <property type="protein sequence ID" value="RVT99013.1"/>
    <property type="molecule type" value="Genomic_DNA"/>
</dbReference>
<feature type="domain" description="N-acetyltransferase" evidence="3">
    <location>
        <begin position="6"/>
        <end position="164"/>
    </location>
</feature>
<dbReference type="Pfam" id="PF00583">
    <property type="entry name" value="Acetyltransf_1"/>
    <property type="match status" value="2"/>
</dbReference>
<feature type="domain" description="N-acetyltransferase" evidence="3">
    <location>
        <begin position="184"/>
        <end position="336"/>
    </location>
</feature>
<keyword evidence="1 4" id="KW-0808">Transferase</keyword>
<dbReference type="AlphaFoldDB" id="A0A437MN02"/>
<dbReference type="OrthoDB" id="3389160at2"/>
<dbReference type="Proteomes" id="UP000282957">
    <property type="component" value="Unassembled WGS sequence"/>
</dbReference>